<dbReference type="GO" id="GO:0016740">
    <property type="term" value="F:transferase activity"/>
    <property type="evidence" value="ECO:0007669"/>
    <property type="project" value="UniProtKB-ARBA"/>
</dbReference>
<comment type="caution">
    <text evidence="9">Lacks conserved residue(s) required for the propagation of feature annotation.</text>
</comment>
<evidence type="ECO:0000256" key="6">
    <source>
        <dbReference type="ARBA" id="ARBA00023125"/>
    </source>
</evidence>
<evidence type="ECO:0000313" key="12">
    <source>
        <dbReference type="Proteomes" id="UP000284416"/>
    </source>
</evidence>
<feature type="binding site" evidence="9">
    <location>
        <position position="122"/>
    </location>
    <ligand>
        <name>biotin</name>
        <dbReference type="ChEBI" id="CHEBI:57586"/>
    </ligand>
</feature>
<name>A0A417YVE1_9BACI</name>
<organism evidence="11 12">
    <name type="scientific">Neobacillus notoginsengisoli</name>
    <dbReference type="NCBI Taxonomy" id="1578198"/>
    <lineage>
        <taxon>Bacteria</taxon>
        <taxon>Bacillati</taxon>
        <taxon>Bacillota</taxon>
        <taxon>Bacilli</taxon>
        <taxon>Bacillales</taxon>
        <taxon>Bacillaceae</taxon>
        <taxon>Neobacillus</taxon>
    </lineage>
</organism>
<protein>
    <recommendedName>
        <fullName evidence="9">Bifunctional ligase/repressor BirA</fullName>
    </recommendedName>
    <alternativeName>
        <fullName evidence="9">Biotin--[acetyl-CoA-carboxylase] ligase</fullName>
        <ecNumber evidence="9">6.3.4.15</ecNumber>
    </alternativeName>
    <alternativeName>
        <fullName evidence="9">Biotin--protein ligase</fullName>
    </alternativeName>
    <alternativeName>
        <fullName evidence="9">Biotin-[acetyl-CoA carboxylase] synthetase</fullName>
    </alternativeName>
</protein>
<dbReference type="SUPFAM" id="SSF55681">
    <property type="entry name" value="Class II aaRS and biotin synthetases"/>
    <property type="match status" value="1"/>
</dbReference>
<reference evidence="11 12" key="1">
    <citation type="journal article" date="2017" name="Int. J. Syst. Evol. Microbiol.">
        <title>Bacillus notoginsengisoli sp. nov., a novel bacterium isolated from the rhizosphere of Panax notoginseng.</title>
        <authorList>
            <person name="Zhang M.Y."/>
            <person name="Cheng J."/>
            <person name="Cai Y."/>
            <person name="Zhang T.Y."/>
            <person name="Wu Y.Y."/>
            <person name="Manikprabhu D."/>
            <person name="Li W.J."/>
            <person name="Zhang Y.X."/>
        </authorList>
    </citation>
    <scope>NUCLEOTIDE SEQUENCE [LARGE SCALE GENOMIC DNA]</scope>
    <source>
        <strain evidence="11 12">JCM 30743</strain>
    </source>
</reference>
<dbReference type="GO" id="GO:0009249">
    <property type="term" value="P:protein lipoylation"/>
    <property type="evidence" value="ECO:0007669"/>
    <property type="project" value="UniProtKB-ARBA"/>
</dbReference>
<dbReference type="GO" id="GO:0004077">
    <property type="term" value="F:biotin--[biotin carboxyl-carrier protein] ligase activity"/>
    <property type="evidence" value="ECO:0007669"/>
    <property type="project" value="UniProtKB-UniRule"/>
</dbReference>
<evidence type="ECO:0000256" key="4">
    <source>
        <dbReference type="ARBA" id="ARBA00022840"/>
    </source>
</evidence>
<keyword evidence="7 9" id="KW-0804">Transcription</keyword>
<dbReference type="PANTHER" id="PTHR12835">
    <property type="entry name" value="BIOTIN PROTEIN LIGASE"/>
    <property type="match status" value="1"/>
</dbReference>
<dbReference type="AlphaFoldDB" id="A0A417YVE1"/>
<dbReference type="InterPro" id="IPR036390">
    <property type="entry name" value="WH_DNA-bd_sf"/>
</dbReference>
<evidence type="ECO:0000256" key="8">
    <source>
        <dbReference type="ARBA" id="ARBA00023267"/>
    </source>
</evidence>
<feature type="binding site" evidence="9">
    <location>
        <position position="193"/>
    </location>
    <ligand>
        <name>biotin</name>
        <dbReference type="ChEBI" id="CHEBI:57586"/>
    </ligand>
</feature>
<keyword evidence="1 9" id="KW-0678">Repressor</keyword>
<proteinExistence type="inferred from homology"/>
<dbReference type="InterPro" id="IPR008988">
    <property type="entry name" value="Transcriptional_repressor_C"/>
</dbReference>
<keyword evidence="8 9" id="KW-0092">Biotin</keyword>
<dbReference type="Pfam" id="PF02237">
    <property type="entry name" value="BPL_C"/>
    <property type="match status" value="1"/>
</dbReference>
<dbReference type="InterPro" id="IPR013196">
    <property type="entry name" value="HTH_11"/>
</dbReference>
<dbReference type="OrthoDB" id="9807064at2"/>
<dbReference type="InterPro" id="IPR004409">
    <property type="entry name" value="Biotin_operon_repress_HTH"/>
</dbReference>
<dbReference type="SUPFAM" id="SSF50037">
    <property type="entry name" value="C-terminal domain of transcriptional repressors"/>
    <property type="match status" value="1"/>
</dbReference>
<feature type="DNA-binding region" description="H-T-H motif" evidence="9">
    <location>
        <begin position="27"/>
        <end position="46"/>
    </location>
</feature>
<dbReference type="RefSeq" id="WP_118920645.1">
    <property type="nucleotide sequence ID" value="NZ_QWEG01000005.1"/>
</dbReference>
<dbReference type="InterPro" id="IPR003142">
    <property type="entry name" value="BPL_C"/>
</dbReference>
<dbReference type="InterPro" id="IPR036388">
    <property type="entry name" value="WH-like_DNA-bd_sf"/>
</dbReference>
<keyword evidence="12" id="KW-1185">Reference proteome</keyword>
<dbReference type="EC" id="6.3.4.15" evidence="9"/>
<dbReference type="Gene3D" id="2.30.30.100">
    <property type="match status" value="1"/>
</dbReference>
<evidence type="ECO:0000256" key="1">
    <source>
        <dbReference type="ARBA" id="ARBA00022491"/>
    </source>
</evidence>
<dbReference type="GO" id="GO:0003677">
    <property type="term" value="F:DNA binding"/>
    <property type="evidence" value="ECO:0007669"/>
    <property type="project" value="UniProtKB-UniRule"/>
</dbReference>
<dbReference type="InterPro" id="IPR030855">
    <property type="entry name" value="Bifunct_BirA"/>
</dbReference>
<dbReference type="PROSITE" id="PS51733">
    <property type="entry name" value="BPL_LPL_CATALYTIC"/>
    <property type="match status" value="1"/>
</dbReference>
<feature type="binding site" evidence="9">
    <location>
        <begin position="126"/>
        <end position="128"/>
    </location>
    <ligand>
        <name>biotin</name>
        <dbReference type="ChEBI" id="CHEBI:57586"/>
    </ligand>
</feature>
<dbReference type="InterPro" id="IPR004143">
    <property type="entry name" value="BPL_LPL_catalytic"/>
</dbReference>
<evidence type="ECO:0000256" key="2">
    <source>
        <dbReference type="ARBA" id="ARBA00022598"/>
    </source>
</evidence>
<dbReference type="Pfam" id="PF03099">
    <property type="entry name" value="BPL_LplA_LipB"/>
    <property type="match status" value="1"/>
</dbReference>
<evidence type="ECO:0000256" key="7">
    <source>
        <dbReference type="ARBA" id="ARBA00023163"/>
    </source>
</evidence>
<dbReference type="Gene3D" id="1.10.10.10">
    <property type="entry name" value="Winged helix-like DNA-binding domain superfamily/Winged helix DNA-binding domain"/>
    <property type="match status" value="1"/>
</dbReference>
<dbReference type="HAMAP" id="MF_00978">
    <property type="entry name" value="Bifunct_BirA"/>
    <property type="match status" value="1"/>
</dbReference>
<dbReference type="CDD" id="cd16442">
    <property type="entry name" value="BPL"/>
    <property type="match status" value="1"/>
</dbReference>
<dbReference type="Gene3D" id="3.30.930.10">
    <property type="entry name" value="Bira Bifunctional Protein, Domain 2"/>
    <property type="match status" value="1"/>
</dbReference>
<keyword evidence="4 9" id="KW-0067">ATP-binding</keyword>
<gene>
    <name evidence="9" type="primary">birA</name>
    <name evidence="11" type="ORF">D1B31_10085</name>
</gene>
<keyword evidence="5 9" id="KW-0805">Transcription regulation</keyword>
<comment type="similarity">
    <text evidence="9">Belongs to the biotin--protein ligase family.</text>
</comment>
<evidence type="ECO:0000256" key="3">
    <source>
        <dbReference type="ARBA" id="ARBA00022741"/>
    </source>
</evidence>
<comment type="catalytic activity">
    <reaction evidence="9">
        <text>biotin + L-lysyl-[protein] + ATP = N(6)-biotinyl-L-lysyl-[protein] + AMP + diphosphate + H(+)</text>
        <dbReference type="Rhea" id="RHEA:11756"/>
        <dbReference type="Rhea" id="RHEA-COMP:9752"/>
        <dbReference type="Rhea" id="RHEA-COMP:10505"/>
        <dbReference type="ChEBI" id="CHEBI:15378"/>
        <dbReference type="ChEBI" id="CHEBI:29969"/>
        <dbReference type="ChEBI" id="CHEBI:30616"/>
        <dbReference type="ChEBI" id="CHEBI:33019"/>
        <dbReference type="ChEBI" id="CHEBI:57586"/>
        <dbReference type="ChEBI" id="CHEBI:83144"/>
        <dbReference type="ChEBI" id="CHEBI:456215"/>
        <dbReference type="EC" id="6.3.4.15"/>
    </reaction>
</comment>
<dbReference type="GO" id="GO:0005737">
    <property type="term" value="C:cytoplasm"/>
    <property type="evidence" value="ECO:0007669"/>
    <property type="project" value="TreeGrafter"/>
</dbReference>
<keyword evidence="6 9" id="KW-0238">DNA-binding</keyword>
<dbReference type="NCBIfam" id="TIGR00121">
    <property type="entry name" value="birA_ligase"/>
    <property type="match status" value="1"/>
</dbReference>
<keyword evidence="2 9" id="KW-0436">Ligase</keyword>
<dbReference type="Pfam" id="PF08279">
    <property type="entry name" value="HTH_11"/>
    <property type="match status" value="1"/>
</dbReference>
<comment type="function">
    <text evidence="9">Acts both as a biotin--[acetyl-CoA-carboxylase] ligase and a repressor.</text>
</comment>
<dbReference type="InterPro" id="IPR004408">
    <property type="entry name" value="Biotin_CoA_COase_ligase"/>
</dbReference>
<dbReference type="GO" id="GO:0005524">
    <property type="term" value="F:ATP binding"/>
    <property type="evidence" value="ECO:0007669"/>
    <property type="project" value="UniProtKB-UniRule"/>
</dbReference>
<comment type="caution">
    <text evidence="11">The sequence shown here is derived from an EMBL/GenBank/DDBJ whole genome shotgun (WGS) entry which is preliminary data.</text>
</comment>
<dbReference type="Proteomes" id="UP000284416">
    <property type="component" value="Unassembled WGS sequence"/>
</dbReference>
<accession>A0A417YVE1</accession>
<evidence type="ECO:0000259" key="10">
    <source>
        <dbReference type="PROSITE" id="PS51733"/>
    </source>
</evidence>
<evidence type="ECO:0000256" key="9">
    <source>
        <dbReference type="HAMAP-Rule" id="MF_00978"/>
    </source>
</evidence>
<feature type="domain" description="BPL/LPL catalytic" evidence="10">
    <location>
        <begin position="75"/>
        <end position="266"/>
    </location>
</feature>
<dbReference type="InterPro" id="IPR045864">
    <property type="entry name" value="aa-tRNA-synth_II/BPL/LPL"/>
</dbReference>
<dbReference type="PANTHER" id="PTHR12835:SF5">
    <property type="entry name" value="BIOTIN--PROTEIN LIGASE"/>
    <property type="match status" value="1"/>
</dbReference>
<dbReference type="GO" id="GO:0006355">
    <property type="term" value="P:regulation of DNA-templated transcription"/>
    <property type="evidence" value="ECO:0007669"/>
    <property type="project" value="UniProtKB-UniRule"/>
</dbReference>
<dbReference type="EMBL" id="QWEG01000005">
    <property type="protein sequence ID" value="RHW41271.1"/>
    <property type="molecule type" value="Genomic_DNA"/>
</dbReference>
<dbReference type="NCBIfam" id="TIGR00122">
    <property type="entry name" value="birA_repr_reg"/>
    <property type="match status" value="1"/>
</dbReference>
<dbReference type="SUPFAM" id="SSF46785">
    <property type="entry name" value="Winged helix' DNA-binding domain"/>
    <property type="match status" value="1"/>
</dbReference>
<keyword evidence="3 9" id="KW-0547">Nucleotide-binding</keyword>
<sequence>MAFEVQSEIRKRLIDAFTDASGEFLSGQSIAELIGCSRTAVWKHIEGLREEGFTIEAVRRKGYRIVDTPQKLSSDEIRLGLKTDFIGQKVFYYESVDSTQKIANDLSTENAPEGTLVIADEQTSGRGRMERKWHSPKGEGIWMSLLVRPEIPPQQAPQLTLLTAVAAVRAIEEAAGLTPVIKWPNDIMVNSKKIAGILTEMQAEADRIHSVIIGIGINVNQDRTDFPKELLGTATSLAIETGNGLPRSRIIQEFCAQFEKLYLLYLEKGFYPIKLLWESYARGIGSFMRARTYNGVIEGVALGITEDGVLKIESSDGTIHKIYSADIEFPLS</sequence>
<evidence type="ECO:0000313" key="11">
    <source>
        <dbReference type="EMBL" id="RHW41271.1"/>
    </source>
</evidence>
<evidence type="ECO:0000256" key="5">
    <source>
        <dbReference type="ARBA" id="ARBA00023015"/>
    </source>
</evidence>